<feature type="region of interest" description="Disordered" evidence="6">
    <location>
        <begin position="1"/>
        <end position="25"/>
    </location>
</feature>
<keyword evidence="5 7" id="KW-0472">Membrane</keyword>
<feature type="transmembrane region" description="Helical" evidence="7">
    <location>
        <begin position="124"/>
        <end position="144"/>
    </location>
</feature>
<evidence type="ECO:0000313" key="8">
    <source>
        <dbReference type="EMBL" id="KAL3804068.1"/>
    </source>
</evidence>
<evidence type="ECO:0000256" key="7">
    <source>
        <dbReference type="SAM" id="Phobius"/>
    </source>
</evidence>
<evidence type="ECO:0000256" key="2">
    <source>
        <dbReference type="ARBA" id="ARBA00022448"/>
    </source>
</evidence>
<keyword evidence="3 7" id="KW-0812">Transmembrane</keyword>
<keyword evidence="2" id="KW-0813">Transport</keyword>
<dbReference type="InterPro" id="IPR039309">
    <property type="entry name" value="BT1"/>
</dbReference>
<accession>A0ABD3QV19</accession>
<feature type="transmembrane region" description="Helical" evidence="7">
    <location>
        <begin position="93"/>
        <end position="112"/>
    </location>
</feature>
<dbReference type="GO" id="GO:0016020">
    <property type="term" value="C:membrane"/>
    <property type="evidence" value="ECO:0007669"/>
    <property type="project" value="UniProtKB-SubCell"/>
</dbReference>
<dbReference type="AlphaFoldDB" id="A0ABD3QV19"/>
<organism evidence="8 9">
    <name type="scientific">Cyclotella cryptica</name>
    <dbReference type="NCBI Taxonomy" id="29204"/>
    <lineage>
        <taxon>Eukaryota</taxon>
        <taxon>Sar</taxon>
        <taxon>Stramenopiles</taxon>
        <taxon>Ochrophyta</taxon>
        <taxon>Bacillariophyta</taxon>
        <taxon>Coscinodiscophyceae</taxon>
        <taxon>Thalassiosirophycidae</taxon>
        <taxon>Stephanodiscales</taxon>
        <taxon>Stephanodiscaceae</taxon>
        <taxon>Cyclotella</taxon>
    </lineage>
</organism>
<keyword evidence="4 7" id="KW-1133">Transmembrane helix</keyword>
<dbReference type="Pfam" id="PF03092">
    <property type="entry name" value="BT1"/>
    <property type="match status" value="1"/>
</dbReference>
<evidence type="ECO:0008006" key="10">
    <source>
        <dbReference type="Google" id="ProtNLM"/>
    </source>
</evidence>
<dbReference type="EMBL" id="JABMIG020000010">
    <property type="protein sequence ID" value="KAL3804068.1"/>
    <property type="molecule type" value="Genomic_DNA"/>
</dbReference>
<dbReference type="Proteomes" id="UP001516023">
    <property type="component" value="Unassembled WGS sequence"/>
</dbReference>
<gene>
    <name evidence="8" type="ORF">HJC23_006459</name>
</gene>
<protein>
    <recommendedName>
        <fullName evidence="10">Solute carrier family 40 protein</fullName>
    </recommendedName>
</protein>
<name>A0ABD3QV19_9STRA</name>
<feature type="transmembrane region" description="Helical" evidence="7">
    <location>
        <begin position="54"/>
        <end position="72"/>
    </location>
</feature>
<proteinExistence type="predicted"/>
<evidence type="ECO:0000256" key="1">
    <source>
        <dbReference type="ARBA" id="ARBA00004141"/>
    </source>
</evidence>
<evidence type="ECO:0000256" key="3">
    <source>
        <dbReference type="ARBA" id="ARBA00022692"/>
    </source>
</evidence>
<sequence length="248" mass="27157">MINSTQVDNSPLLNDDCDTDANGGPPGSMHPWHNPTCSCQKYFSDLSSSFTPTFLAWMAMVQLCVSGGARRLTMVMSLPLFKGLGIDASRKQLYMAVMYSPFAMKALIGVLSDLVPVCGYNKRYYAVLSILVGVLCSSFLLGANGYVRDAMSHGQAAARVLCDFIIVCFTGIAFQDATLDILNEGKYSELMRISPQSGSSIITFKEGFYALGAIFTQSYVGPLSDSDQWDVLFWILVVVVAREETIRQ</sequence>
<evidence type="ECO:0000256" key="4">
    <source>
        <dbReference type="ARBA" id="ARBA00022989"/>
    </source>
</evidence>
<evidence type="ECO:0000256" key="5">
    <source>
        <dbReference type="ARBA" id="ARBA00023136"/>
    </source>
</evidence>
<keyword evidence="9" id="KW-1185">Reference proteome</keyword>
<comment type="caution">
    <text evidence="8">The sequence shown here is derived from an EMBL/GenBank/DDBJ whole genome shotgun (WGS) entry which is preliminary data.</text>
</comment>
<feature type="compositionally biased region" description="Polar residues" evidence="6">
    <location>
        <begin position="1"/>
        <end position="12"/>
    </location>
</feature>
<evidence type="ECO:0000256" key="6">
    <source>
        <dbReference type="SAM" id="MobiDB-lite"/>
    </source>
</evidence>
<reference evidence="8 9" key="1">
    <citation type="journal article" date="2020" name="G3 (Bethesda)">
        <title>Improved Reference Genome for Cyclotella cryptica CCMP332, a Model for Cell Wall Morphogenesis, Salinity Adaptation, and Lipid Production in Diatoms (Bacillariophyta).</title>
        <authorList>
            <person name="Roberts W.R."/>
            <person name="Downey K.M."/>
            <person name="Ruck E.C."/>
            <person name="Traller J.C."/>
            <person name="Alverson A.J."/>
        </authorList>
    </citation>
    <scope>NUCLEOTIDE SEQUENCE [LARGE SCALE GENOMIC DNA]</scope>
    <source>
        <strain evidence="8 9">CCMP332</strain>
    </source>
</reference>
<dbReference type="PANTHER" id="PTHR31585:SF51">
    <property type="entry name" value="TRANSPORTER, PUTATIVE-RELATED"/>
    <property type="match status" value="1"/>
</dbReference>
<evidence type="ECO:0000313" key="9">
    <source>
        <dbReference type="Proteomes" id="UP001516023"/>
    </source>
</evidence>
<comment type="subcellular location">
    <subcellularLocation>
        <location evidence="1">Membrane</location>
        <topology evidence="1">Multi-pass membrane protein</topology>
    </subcellularLocation>
</comment>
<dbReference type="PANTHER" id="PTHR31585">
    <property type="entry name" value="FOLATE-BIOPTERIN TRANSPORTER 1, CHLOROPLASTIC"/>
    <property type="match status" value="1"/>
</dbReference>